<evidence type="ECO:0000256" key="1">
    <source>
        <dbReference type="SAM" id="MobiDB-lite"/>
    </source>
</evidence>
<protein>
    <submittedName>
        <fullName evidence="3">Tight junction protein ZO-1</fullName>
    </submittedName>
</protein>
<dbReference type="GO" id="GO:0045216">
    <property type="term" value="P:cell-cell junction organization"/>
    <property type="evidence" value="ECO:0007669"/>
    <property type="project" value="TreeGrafter"/>
</dbReference>
<dbReference type="GO" id="GO:0005886">
    <property type="term" value="C:plasma membrane"/>
    <property type="evidence" value="ECO:0007669"/>
    <property type="project" value="TreeGrafter"/>
</dbReference>
<dbReference type="CDD" id="cd06728">
    <property type="entry name" value="PDZ2_ZO1-like_ds"/>
    <property type="match status" value="1"/>
</dbReference>
<dbReference type="InterPro" id="IPR001478">
    <property type="entry name" value="PDZ"/>
</dbReference>
<gene>
    <name evidence="3" type="primary">Tjp1</name>
    <name evidence="3" type="ORF">CEXT_600471</name>
</gene>
<dbReference type="Proteomes" id="UP001054945">
    <property type="component" value="Unassembled WGS sequence"/>
</dbReference>
<dbReference type="InterPro" id="IPR036034">
    <property type="entry name" value="PDZ_sf"/>
</dbReference>
<dbReference type="PANTHER" id="PTHR13865">
    <property type="entry name" value="TIGHT JUNCTION PROTEIN"/>
    <property type="match status" value="1"/>
</dbReference>
<evidence type="ECO:0000313" key="4">
    <source>
        <dbReference type="Proteomes" id="UP001054945"/>
    </source>
</evidence>
<dbReference type="GO" id="GO:0150105">
    <property type="term" value="P:protein localization to cell-cell junction"/>
    <property type="evidence" value="ECO:0007669"/>
    <property type="project" value="TreeGrafter"/>
</dbReference>
<dbReference type="GO" id="GO:0098609">
    <property type="term" value="P:cell-cell adhesion"/>
    <property type="evidence" value="ECO:0007669"/>
    <property type="project" value="TreeGrafter"/>
</dbReference>
<dbReference type="Pfam" id="PF00595">
    <property type="entry name" value="PDZ"/>
    <property type="match status" value="3"/>
</dbReference>
<evidence type="ECO:0000313" key="3">
    <source>
        <dbReference type="EMBL" id="GIY97115.1"/>
    </source>
</evidence>
<dbReference type="GO" id="GO:0005923">
    <property type="term" value="C:bicellular tight junction"/>
    <property type="evidence" value="ECO:0007669"/>
    <property type="project" value="TreeGrafter"/>
</dbReference>
<reference evidence="3 4" key="1">
    <citation type="submission" date="2021-06" db="EMBL/GenBank/DDBJ databases">
        <title>Caerostris extrusa draft genome.</title>
        <authorList>
            <person name="Kono N."/>
            <person name="Arakawa K."/>
        </authorList>
    </citation>
    <scope>NUCLEOTIDE SEQUENCE [LARGE SCALE GENOMIC DNA]</scope>
</reference>
<keyword evidence="4" id="KW-1185">Reference proteome</keyword>
<proteinExistence type="predicted"/>
<feature type="domain" description="PDZ" evidence="2">
    <location>
        <begin position="23"/>
        <end position="103"/>
    </location>
</feature>
<dbReference type="SMART" id="SM00228">
    <property type="entry name" value="PDZ"/>
    <property type="match status" value="2"/>
</dbReference>
<comment type="caution">
    <text evidence="3">The sequence shown here is derived from an EMBL/GenBank/DDBJ whole genome shotgun (WGS) entry which is preliminary data.</text>
</comment>
<dbReference type="PROSITE" id="PS50106">
    <property type="entry name" value="PDZ"/>
    <property type="match status" value="3"/>
</dbReference>
<dbReference type="AlphaFoldDB" id="A0AAV4XSG4"/>
<feature type="domain" description="PDZ" evidence="2">
    <location>
        <begin position="321"/>
        <end position="357"/>
    </location>
</feature>
<dbReference type="EMBL" id="BPLR01000741">
    <property type="protein sequence ID" value="GIY97115.1"/>
    <property type="molecule type" value="Genomic_DNA"/>
</dbReference>
<feature type="domain" description="PDZ" evidence="2">
    <location>
        <begin position="116"/>
        <end position="205"/>
    </location>
</feature>
<dbReference type="CDD" id="cd06727">
    <property type="entry name" value="PDZ1_ZO1-like"/>
    <property type="match status" value="1"/>
</dbReference>
<dbReference type="Gene3D" id="2.30.42.10">
    <property type="match status" value="3"/>
</dbReference>
<dbReference type="GO" id="GO:0050839">
    <property type="term" value="F:cell adhesion molecule binding"/>
    <property type="evidence" value="ECO:0007669"/>
    <property type="project" value="TreeGrafter"/>
</dbReference>
<dbReference type="SUPFAM" id="SSF50156">
    <property type="entry name" value="PDZ domain-like"/>
    <property type="match status" value="3"/>
</dbReference>
<organism evidence="3 4">
    <name type="scientific">Caerostris extrusa</name>
    <name type="common">Bark spider</name>
    <name type="synonym">Caerostris bankana</name>
    <dbReference type="NCBI Taxonomy" id="172846"/>
    <lineage>
        <taxon>Eukaryota</taxon>
        <taxon>Metazoa</taxon>
        <taxon>Ecdysozoa</taxon>
        <taxon>Arthropoda</taxon>
        <taxon>Chelicerata</taxon>
        <taxon>Arachnida</taxon>
        <taxon>Araneae</taxon>
        <taxon>Araneomorphae</taxon>
        <taxon>Entelegynae</taxon>
        <taxon>Araneoidea</taxon>
        <taxon>Araneidae</taxon>
        <taxon>Caerostris</taxon>
    </lineage>
</organism>
<evidence type="ECO:0000259" key="2">
    <source>
        <dbReference type="PROSITE" id="PS50106"/>
    </source>
</evidence>
<sequence>MQFQMSSACDKRTEIGDNNGAVSGYGFGIAVSGGRDNPIFTNGDPSIAISDVLKAGPAEGKLRLNDRVISANGISLENVDYATAVQVLRECGNTVNLVIKRRVVLPLNANGPQTLKVTLTKNKKKKFCVSKFDSLPLDFGIVLGCWIYIKEITNKSLLSKDESVREGDIITKINSSSIDGLSLKEAKKLMDNTKEKLHLVVRRESNKNSENHDQWAYRVASDSNLVQNKDMPPSSSFNDISASRSMWSNQNVYVQSPTRDFKTSSTKLGDKNNLTRSQGNWNDMTDSMYNPTDNLNHMQMNSNSTRIEDIYIPPRPPLPQGIRLTGGNEVGIFVTGVQHGTAAFLQGLQAGDKILKK</sequence>
<dbReference type="PANTHER" id="PTHR13865:SF28">
    <property type="entry name" value="POLYCHAETOID, ISOFORM O"/>
    <property type="match status" value="1"/>
</dbReference>
<name>A0AAV4XSG4_CAEEX</name>
<accession>A0AAV4XSG4</accession>
<feature type="region of interest" description="Disordered" evidence="1">
    <location>
        <begin position="258"/>
        <end position="283"/>
    </location>
</feature>